<evidence type="ECO:0000313" key="3">
    <source>
        <dbReference type="Proteomes" id="UP000424462"/>
    </source>
</evidence>
<dbReference type="PANTHER" id="PTHR11614">
    <property type="entry name" value="PHOSPHOLIPASE-RELATED"/>
    <property type="match status" value="1"/>
</dbReference>
<evidence type="ECO:0000313" key="2">
    <source>
        <dbReference type="EMBL" id="QGU07678.1"/>
    </source>
</evidence>
<dbReference type="KEGG" id="cok:COCCU_08770"/>
<keyword evidence="2" id="KW-0378">Hydrolase</keyword>
<accession>A0A6B8WMW5</accession>
<dbReference type="Gene3D" id="3.40.50.1820">
    <property type="entry name" value="alpha/beta hydrolase"/>
    <property type="match status" value="1"/>
</dbReference>
<dbReference type="AlphaFoldDB" id="A0A6B8WMW5"/>
<dbReference type="InterPro" id="IPR029058">
    <property type="entry name" value="AB_hydrolase_fold"/>
</dbReference>
<proteinExistence type="predicted"/>
<feature type="domain" description="Serine aminopeptidase S33" evidence="1">
    <location>
        <begin position="59"/>
        <end position="203"/>
    </location>
</feature>
<reference evidence="2 3" key="1">
    <citation type="submission" date="2019-11" db="EMBL/GenBank/DDBJ databases">
        <title>Complete genome sequence of Corynebacterium kalinowskii 1959, a novel Corynebacterium species isolated from soil of a small paddock in Vilsendorf, Germany.</title>
        <authorList>
            <person name="Schaffert L."/>
            <person name="Ruwe M."/>
            <person name="Milse J."/>
            <person name="Hanuschka K."/>
            <person name="Ortseifen V."/>
            <person name="Droste J."/>
            <person name="Brandt D."/>
            <person name="Schlueter L."/>
            <person name="Kutter Y."/>
            <person name="Vinke S."/>
            <person name="Viehoefer P."/>
            <person name="Jacob L."/>
            <person name="Luebke N.-C."/>
            <person name="Schulte-Berndt E."/>
            <person name="Hain C."/>
            <person name="Linder M."/>
            <person name="Schmidt P."/>
            <person name="Wollenschlaeger L."/>
            <person name="Luttermann T."/>
            <person name="Thieme E."/>
            <person name="Hassa J."/>
            <person name="Haak M."/>
            <person name="Wittchen M."/>
            <person name="Mentz A."/>
            <person name="Persicke M."/>
            <person name="Busche T."/>
            <person name="Ruckert C."/>
        </authorList>
    </citation>
    <scope>NUCLEOTIDE SEQUENCE [LARGE SCALE GENOMIC DNA]</scope>
    <source>
        <strain evidence="2 3">2039</strain>
    </source>
</reference>
<evidence type="ECO:0000259" key="1">
    <source>
        <dbReference type="Pfam" id="PF12146"/>
    </source>
</evidence>
<dbReference type="RefSeq" id="WP_156231144.1">
    <property type="nucleotide sequence ID" value="NZ_CP046455.1"/>
</dbReference>
<name>A0A6B8WMW5_9CORY</name>
<dbReference type="Pfam" id="PF12146">
    <property type="entry name" value="Hydrolase_4"/>
    <property type="match status" value="1"/>
</dbReference>
<organism evidence="2 3">
    <name type="scientific">Corynebacterium occultum</name>
    <dbReference type="NCBI Taxonomy" id="2675219"/>
    <lineage>
        <taxon>Bacteria</taxon>
        <taxon>Bacillati</taxon>
        <taxon>Actinomycetota</taxon>
        <taxon>Actinomycetes</taxon>
        <taxon>Mycobacteriales</taxon>
        <taxon>Corynebacteriaceae</taxon>
        <taxon>Corynebacterium</taxon>
    </lineage>
</organism>
<sequence length="342" mass="38581">MSSTQGQATPRDWREDPLGGDYRQHTLHLGNDPEGEGQVFATVVRYLPEGTDLQEWPRRPALLWVHGMTDYFFHTHVAEYFHDQGYAFYAVDLRKCGRSRREEQRWHYSDNLQHYFPDLTGALDVLSETHGQIFPIGHSTGGLIVTLWADHLRRSDQVRHARLGGLVLNSPWLDMMYPKVLLRLAIPALMVVGKRFGSIPLPGGNLGSYGVSIHKDHHGEWEFDVALKPVRGFPKFLAWARAVVIGHKQIHEGGVDVGVPVLTLCSARSWLNHPYSPASDTADAVLDVTQIQKWAPKLGTQVEVAPIEGARHDIFLSLRHAREEAFKVSTEWLAKQSQPASR</sequence>
<dbReference type="GO" id="GO:0016787">
    <property type="term" value="F:hydrolase activity"/>
    <property type="evidence" value="ECO:0007669"/>
    <property type="project" value="UniProtKB-KW"/>
</dbReference>
<keyword evidence="3" id="KW-1185">Reference proteome</keyword>
<dbReference type="InterPro" id="IPR051044">
    <property type="entry name" value="MAG_DAG_Lipase"/>
</dbReference>
<dbReference type="InterPro" id="IPR022742">
    <property type="entry name" value="Hydrolase_4"/>
</dbReference>
<gene>
    <name evidence="2" type="ORF">COCCU_08770</name>
</gene>
<protein>
    <submittedName>
        <fullName evidence="2">Alpha/beta hydrolase family protein</fullName>
    </submittedName>
</protein>
<dbReference type="EMBL" id="CP046455">
    <property type="protein sequence ID" value="QGU07678.1"/>
    <property type="molecule type" value="Genomic_DNA"/>
</dbReference>
<dbReference type="Proteomes" id="UP000424462">
    <property type="component" value="Chromosome"/>
</dbReference>
<dbReference type="SUPFAM" id="SSF53474">
    <property type="entry name" value="alpha/beta-Hydrolases"/>
    <property type="match status" value="1"/>
</dbReference>